<sequence>MDWLFVVKPAAAAPDGGSSAKRHLLELAETEPRREWCLSRWRRTAAGDRPWIHVASPVREVAAVADIEGEPFEAAGNPRQPWRVRATLSPAAARRLHSDPVPLHLPANRHPRGVTRVKDADLALLLRRAGL</sequence>
<keyword evidence="2" id="KW-1185">Reference proteome</keyword>
<proteinExistence type="predicted"/>
<dbReference type="EMBL" id="JBEPCV010000026">
    <property type="protein sequence ID" value="MER6906918.1"/>
    <property type="molecule type" value="Genomic_DNA"/>
</dbReference>
<reference evidence="1 2" key="1">
    <citation type="submission" date="2024-06" db="EMBL/GenBank/DDBJ databases">
        <title>The Natural Products Discovery Center: Release of the First 8490 Sequenced Strains for Exploring Actinobacteria Biosynthetic Diversity.</title>
        <authorList>
            <person name="Kalkreuter E."/>
            <person name="Kautsar S.A."/>
            <person name="Yang D."/>
            <person name="Bader C.D."/>
            <person name="Teijaro C.N."/>
            <person name="Fluegel L."/>
            <person name="Davis C.M."/>
            <person name="Simpson J.R."/>
            <person name="Lauterbach L."/>
            <person name="Steele A.D."/>
            <person name="Gui C."/>
            <person name="Meng S."/>
            <person name="Li G."/>
            <person name="Viehrig K."/>
            <person name="Ye F."/>
            <person name="Su P."/>
            <person name="Kiefer A.F."/>
            <person name="Nichols A."/>
            <person name="Cepeda A.J."/>
            <person name="Yan W."/>
            <person name="Fan B."/>
            <person name="Jiang Y."/>
            <person name="Adhikari A."/>
            <person name="Zheng C.-J."/>
            <person name="Schuster L."/>
            <person name="Cowan T.M."/>
            <person name="Smanski M.J."/>
            <person name="Chevrette M.G."/>
            <person name="De Carvalho L.P.S."/>
            <person name="Shen B."/>
        </authorList>
    </citation>
    <scope>NUCLEOTIDE SEQUENCE [LARGE SCALE GENOMIC DNA]</scope>
    <source>
        <strain evidence="1 2">NPDC000632</strain>
    </source>
</reference>
<evidence type="ECO:0000313" key="1">
    <source>
        <dbReference type="EMBL" id="MER6906918.1"/>
    </source>
</evidence>
<dbReference type="Proteomes" id="UP001490330">
    <property type="component" value="Unassembled WGS sequence"/>
</dbReference>
<gene>
    <name evidence="1" type="ORF">ABT322_24925</name>
</gene>
<dbReference type="RefSeq" id="WP_350722745.1">
    <property type="nucleotide sequence ID" value="NZ_JBEPCO010000038.1"/>
</dbReference>
<name>A0ABV1VKA7_9ACTN</name>
<protein>
    <submittedName>
        <fullName evidence="1">Uncharacterized protein</fullName>
    </submittedName>
</protein>
<evidence type="ECO:0000313" key="2">
    <source>
        <dbReference type="Proteomes" id="UP001490330"/>
    </source>
</evidence>
<comment type="caution">
    <text evidence="1">The sequence shown here is derived from an EMBL/GenBank/DDBJ whole genome shotgun (WGS) entry which is preliminary data.</text>
</comment>
<accession>A0ABV1VKA7</accession>
<organism evidence="1 2">
    <name type="scientific">Streptomyces flaveolus</name>
    <dbReference type="NCBI Taxonomy" id="67297"/>
    <lineage>
        <taxon>Bacteria</taxon>
        <taxon>Bacillati</taxon>
        <taxon>Actinomycetota</taxon>
        <taxon>Actinomycetes</taxon>
        <taxon>Kitasatosporales</taxon>
        <taxon>Streptomycetaceae</taxon>
        <taxon>Streptomyces</taxon>
    </lineage>
</organism>